<reference evidence="1 2" key="1">
    <citation type="journal article" date="2023" name="Arcadia Sci">
        <title>De novo assembly of a long-read Amblyomma americanum tick genome.</title>
        <authorList>
            <person name="Chou S."/>
            <person name="Poskanzer K.E."/>
            <person name="Rollins M."/>
            <person name="Thuy-Boun P.S."/>
        </authorList>
    </citation>
    <scope>NUCLEOTIDE SEQUENCE [LARGE SCALE GENOMIC DNA]</scope>
    <source>
        <strain evidence="1">F_SG_1</strain>
        <tissue evidence="1">Salivary glands</tissue>
    </source>
</reference>
<evidence type="ECO:0000313" key="1">
    <source>
        <dbReference type="EMBL" id="KAK8782424.1"/>
    </source>
</evidence>
<sequence>MQKFQRAQRLLLEQRVRILGQVLCRSTPAESPRGGRSTFSSILRNTGFKWEIPARSCQRSRSSLRTTHRRGKAVRTR</sequence>
<accession>A0AAQ4F5L5</accession>
<organism evidence="1 2">
    <name type="scientific">Amblyomma americanum</name>
    <name type="common">Lone star tick</name>
    <dbReference type="NCBI Taxonomy" id="6943"/>
    <lineage>
        <taxon>Eukaryota</taxon>
        <taxon>Metazoa</taxon>
        <taxon>Ecdysozoa</taxon>
        <taxon>Arthropoda</taxon>
        <taxon>Chelicerata</taxon>
        <taxon>Arachnida</taxon>
        <taxon>Acari</taxon>
        <taxon>Parasitiformes</taxon>
        <taxon>Ixodida</taxon>
        <taxon>Ixodoidea</taxon>
        <taxon>Ixodidae</taxon>
        <taxon>Amblyomminae</taxon>
        <taxon>Amblyomma</taxon>
    </lineage>
</organism>
<evidence type="ECO:0000313" key="2">
    <source>
        <dbReference type="Proteomes" id="UP001321473"/>
    </source>
</evidence>
<name>A0AAQ4F5L5_AMBAM</name>
<protein>
    <submittedName>
        <fullName evidence="1">Uncharacterized protein</fullName>
    </submittedName>
</protein>
<dbReference type="Proteomes" id="UP001321473">
    <property type="component" value="Unassembled WGS sequence"/>
</dbReference>
<proteinExistence type="predicted"/>
<dbReference type="AlphaFoldDB" id="A0AAQ4F5L5"/>
<keyword evidence="2" id="KW-1185">Reference proteome</keyword>
<dbReference type="EMBL" id="JARKHS020006682">
    <property type="protein sequence ID" value="KAK8782424.1"/>
    <property type="molecule type" value="Genomic_DNA"/>
</dbReference>
<comment type="caution">
    <text evidence="1">The sequence shown here is derived from an EMBL/GenBank/DDBJ whole genome shotgun (WGS) entry which is preliminary data.</text>
</comment>
<gene>
    <name evidence="1" type="ORF">V5799_016236</name>
</gene>